<evidence type="ECO:0000256" key="9">
    <source>
        <dbReference type="ARBA" id="ARBA00023326"/>
    </source>
</evidence>
<comment type="similarity">
    <text evidence="2">Belongs to the glycosyl hydrolase 10 (cellulase F) family.</text>
</comment>
<dbReference type="Pfam" id="PF00331">
    <property type="entry name" value="Glyco_hydro_10"/>
    <property type="match status" value="1"/>
</dbReference>
<proteinExistence type="inferred from homology"/>
<dbReference type="GO" id="GO:0031176">
    <property type="term" value="F:endo-1,4-beta-xylanase activity"/>
    <property type="evidence" value="ECO:0007669"/>
    <property type="project" value="UniProtKB-EC"/>
</dbReference>
<keyword evidence="7" id="KW-0119">Carbohydrate metabolism</keyword>
<reference evidence="11" key="1">
    <citation type="submission" date="2009-04" db="EMBL/GenBank/DDBJ databases">
        <authorList>
            <person name="Wang G.Z."/>
            <person name="Luo H.Y."/>
            <person name="Wang Y.R."/>
            <person name="Yang P.L."/>
            <person name="Meng K."/>
            <person name="Yao B."/>
        </authorList>
    </citation>
    <scope>NUCLEOTIDE SEQUENCE</scope>
</reference>
<feature type="domain" description="GH10" evidence="10">
    <location>
        <begin position="1"/>
        <end position="95"/>
    </location>
</feature>
<evidence type="ECO:0000256" key="5">
    <source>
        <dbReference type="ARBA" id="ARBA00022729"/>
    </source>
</evidence>
<keyword evidence="5" id="KW-0732">Signal</keyword>
<dbReference type="EC" id="3.2.1.8" evidence="3"/>
<dbReference type="InterPro" id="IPR017853">
    <property type="entry name" value="GH"/>
</dbReference>
<dbReference type="PANTHER" id="PTHR31490">
    <property type="entry name" value="GLYCOSYL HYDROLASE"/>
    <property type="match status" value="1"/>
</dbReference>
<name>C4PD44_9ZZZZ</name>
<keyword evidence="4 11" id="KW-0858">Xylan degradation</keyword>
<keyword evidence="8 11" id="KW-0326">Glycosidase</keyword>
<feature type="non-terminal residue" evidence="11">
    <location>
        <position position="1"/>
    </location>
</feature>
<sequence>YDWDVVNEVVNDNPDTANIANSLRKTFWWTNLGPTYIETAFRLARAADPNAKLFYNEYGCEGYTGWGNKTIAVYNLITNLLDKGVPIDGLGFQSH</sequence>
<dbReference type="PROSITE" id="PS51760">
    <property type="entry name" value="GH10_2"/>
    <property type="match status" value="1"/>
</dbReference>
<evidence type="ECO:0000256" key="2">
    <source>
        <dbReference type="ARBA" id="ARBA00007495"/>
    </source>
</evidence>
<dbReference type="InterPro" id="IPR001000">
    <property type="entry name" value="GH10_dom"/>
</dbReference>
<dbReference type="SUPFAM" id="SSF51445">
    <property type="entry name" value="(Trans)glycosidases"/>
    <property type="match status" value="1"/>
</dbReference>
<evidence type="ECO:0000259" key="10">
    <source>
        <dbReference type="PROSITE" id="PS51760"/>
    </source>
</evidence>
<evidence type="ECO:0000256" key="8">
    <source>
        <dbReference type="ARBA" id="ARBA00023295"/>
    </source>
</evidence>
<dbReference type="PANTHER" id="PTHR31490:SF88">
    <property type="entry name" value="BETA-XYLANASE"/>
    <property type="match status" value="1"/>
</dbReference>
<evidence type="ECO:0000256" key="3">
    <source>
        <dbReference type="ARBA" id="ARBA00012590"/>
    </source>
</evidence>
<dbReference type="InterPro" id="IPR044846">
    <property type="entry name" value="GH10"/>
</dbReference>
<feature type="non-terminal residue" evidence="11">
    <location>
        <position position="95"/>
    </location>
</feature>
<dbReference type="AlphaFoldDB" id="C4PD44"/>
<dbReference type="EMBL" id="FJ918959">
    <property type="protein sequence ID" value="ACR24662.1"/>
    <property type="molecule type" value="Genomic_DNA"/>
</dbReference>
<organism evidence="11">
    <name type="scientific">uncultured organism</name>
    <dbReference type="NCBI Taxonomy" id="155900"/>
    <lineage>
        <taxon>unclassified sequences</taxon>
        <taxon>environmental samples</taxon>
    </lineage>
</organism>
<protein>
    <recommendedName>
        <fullName evidence="3">endo-1,4-beta-xylanase</fullName>
        <ecNumber evidence="3">3.2.1.8</ecNumber>
    </recommendedName>
</protein>
<evidence type="ECO:0000313" key="11">
    <source>
        <dbReference type="EMBL" id="ACR24662.1"/>
    </source>
</evidence>
<dbReference type="Gene3D" id="3.20.20.80">
    <property type="entry name" value="Glycosidases"/>
    <property type="match status" value="1"/>
</dbReference>
<dbReference type="GO" id="GO:0045493">
    <property type="term" value="P:xylan catabolic process"/>
    <property type="evidence" value="ECO:0007669"/>
    <property type="project" value="UniProtKB-KW"/>
</dbReference>
<evidence type="ECO:0000256" key="7">
    <source>
        <dbReference type="ARBA" id="ARBA00023277"/>
    </source>
</evidence>
<evidence type="ECO:0000256" key="6">
    <source>
        <dbReference type="ARBA" id="ARBA00022801"/>
    </source>
</evidence>
<evidence type="ECO:0000256" key="4">
    <source>
        <dbReference type="ARBA" id="ARBA00022651"/>
    </source>
</evidence>
<keyword evidence="9" id="KW-0624">Polysaccharide degradation</keyword>
<keyword evidence="6 11" id="KW-0378">Hydrolase</keyword>
<evidence type="ECO:0000256" key="1">
    <source>
        <dbReference type="ARBA" id="ARBA00000681"/>
    </source>
</evidence>
<reference evidence="11" key="2">
    <citation type="journal article" date="2012" name="PLoS ONE">
        <title>Phylogenetic diversity and environment-specific distributions of glycosyl hydrolase family 10 xylanases in geographically distant soils.</title>
        <authorList>
            <person name="Wang G."/>
            <person name="Meng K."/>
            <person name="Luo H."/>
            <person name="Wang Y."/>
            <person name="Huang H."/>
            <person name="Shi P."/>
            <person name="Yang P."/>
            <person name="Zhang Z."/>
            <person name="Yao B."/>
        </authorList>
    </citation>
    <scope>NUCLEOTIDE SEQUENCE</scope>
</reference>
<dbReference type="PRINTS" id="PR00134">
    <property type="entry name" value="GLHYDRLASE10"/>
</dbReference>
<comment type="catalytic activity">
    <reaction evidence="1">
        <text>Endohydrolysis of (1-&gt;4)-beta-D-xylosidic linkages in xylans.</text>
        <dbReference type="EC" id="3.2.1.8"/>
    </reaction>
</comment>
<accession>C4PD44</accession>